<keyword evidence="2" id="KW-1185">Reference proteome</keyword>
<reference evidence="1 2" key="1">
    <citation type="submission" date="2016-10" db="EMBL/GenBank/DDBJ databases">
        <authorList>
            <person name="de Groot N.N."/>
        </authorList>
    </citation>
    <scope>NUCLEOTIDE SEQUENCE [LARGE SCALE GENOMIC DNA]</scope>
    <source>
        <strain evidence="1 2">RK1</strain>
    </source>
</reference>
<evidence type="ECO:0000313" key="1">
    <source>
        <dbReference type="EMBL" id="SFJ89146.1"/>
    </source>
</evidence>
<dbReference type="Proteomes" id="UP000198670">
    <property type="component" value="Unassembled WGS sequence"/>
</dbReference>
<accession>A0A1I3V475</accession>
<dbReference type="STRING" id="1477437.SAMN05444682_115150"/>
<gene>
    <name evidence="1" type="ORF">SAMN05444682_115150</name>
</gene>
<dbReference type="PROSITE" id="PS51257">
    <property type="entry name" value="PROKAR_LIPOPROTEIN"/>
    <property type="match status" value="1"/>
</dbReference>
<organism evidence="1 2">
    <name type="scientific">Parapedobacter indicus</name>
    <dbReference type="NCBI Taxonomy" id="1477437"/>
    <lineage>
        <taxon>Bacteria</taxon>
        <taxon>Pseudomonadati</taxon>
        <taxon>Bacteroidota</taxon>
        <taxon>Sphingobacteriia</taxon>
        <taxon>Sphingobacteriales</taxon>
        <taxon>Sphingobacteriaceae</taxon>
        <taxon>Parapedobacter</taxon>
    </lineage>
</organism>
<evidence type="ECO:0000313" key="2">
    <source>
        <dbReference type="Proteomes" id="UP000198670"/>
    </source>
</evidence>
<name>A0A1I3V475_9SPHI</name>
<protein>
    <submittedName>
        <fullName evidence="1">Uncharacterized protein</fullName>
    </submittedName>
</protein>
<sequence length="126" mass="14447">MKKLLFIAAITIAACSKEQLPETQSVTYQLNCKDCVIYLEDDKWNHYNELDRSKFQYFNVKGSFTYTFDNVGQLDTVNAKVFVSVFNAAQRIDLTISENLRGKSVRLVDTLGLPYALENKVKLPLR</sequence>
<dbReference type="EMBL" id="FOQO01000015">
    <property type="protein sequence ID" value="SFJ89146.1"/>
    <property type="molecule type" value="Genomic_DNA"/>
</dbReference>
<dbReference type="RefSeq" id="WP_090632154.1">
    <property type="nucleotide sequence ID" value="NZ_FOQO01000015.1"/>
</dbReference>
<dbReference type="AlphaFoldDB" id="A0A1I3V475"/>
<dbReference type="OrthoDB" id="10002797at2"/>
<proteinExistence type="predicted"/>